<organism evidence="1 2">
    <name type="scientific">Methanobacterium spitsbergense</name>
    <dbReference type="NCBI Taxonomy" id="2874285"/>
    <lineage>
        <taxon>Archaea</taxon>
        <taxon>Methanobacteriati</taxon>
        <taxon>Methanobacteriota</taxon>
        <taxon>Methanomada group</taxon>
        <taxon>Methanobacteria</taxon>
        <taxon>Methanobacteriales</taxon>
        <taxon>Methanobacteriaceae</taxon>
        <taxon>Methanobacterium</taxon>
    </lineage>
</organism>
<reference evidence="2" key="1">
    <citation type="journal article" date="2022" name="Microbiol. Resour. Announc.">
        <title>Draft Genome Sequence of a Methanogenic Archaeon from West Spitsbergen Permafrost.</title>
        <authorList>
            <person name="Trubitsyn V."/>
            <person name="Rivkina E."/>
            <person name="Shcherbakova V."/>
        </authorList>
    </citation>
    <scope>NUCLEOTIDE SEQUENCE [LARGE SCALE GENOMIC DNA]</scope>
    <source>
        <strain evidence="2">VT</strain>
    </source>
</reference>
<protein>
    <submittedName>
        <fullName evidence="1">Uncharacterized protein</fullName>
    </submittedName>
</protein>
<dbReference type="AlphaFoldDB" id="A0A8T5UMQ0"/>
<keyword evidence="2" id="KW-1185">Reference proteome</keyword>
<dbReference type="Proteomes" id="UP000825933">
    <property type="component" value="Unassembled WGS sequence"/>
</dbReference>
<name>A0A8T5UMQ0_9EURY</name>
<accession>A0A8T5UMQ0</accession>
<evidence type="ECO:0000313" key="1">
    <source>
        <dbReference type="EMBL" id="MBZ2165118.1"/>
    </source>
</evidence>
<comment type="caution">
    <text evidence="1">The sequence shown here is derived from an EMBL/GenBank/DDBJ whole genome shotgun (WGS) entry which is preliminary data.</text>
</comment>
<proteinExistence type="predicted"/>
<gene>
    <name evidence="1" type="ORF">K8N75_03555</name>
</gene>
<dbReference type="EMBL" id="JAIOUQ010000003">
    <property type="protein sequence ID" value="MBZ2165118.1"/>
    <property type="molecule type" value="Genomic_DNA"/>
</dbReference>
<sequence length="102" mass="11494">MEAQDTSELMTQCTVFDDQTVLEGISKALSESKDPIQGIESAKKIADPFLKKTLGNRNYLFVEMNYLKGMEITSRGNFEDAENVGVAVKSNGNYIFKLYVWE</sequence>
<evidence type="ECO:0000313" key="2">
    <source>
        <dbReference type="Proteomes" id="UP000825933"/>
    </source>
</evidence>